<evidence type="ECO:0000313" key="5">
    <source>
        <dbReference type="EMBL" id="NEW06972.1"/>
    </source>
</evidence>
<dbReference type="InterPro" id="IPR037171">
    <property type="entry name" value="NagB/RpiA_transferase-like"/>
</dbReference>
<accession>A0A6G3ZXV4</accession>
<dbReference type="PANTHER" id="PTHR30363:SF44">
    <property type="entry name" value="AGA OPERON TRANSCRIPTIONAL REPRESSOR-RELATED"/>
    <property type="match status" value="1"/>
</dbReference>
<dbReference type="Pfam" id="PF00455">
    <property type="entry name" value="DeoRC"/>
    <property type="match status" value="1"/>
</dbReference>
<reference evidence="5" key="1">
    <citation type="submission" date="2020-02" db="EMBL/GenBank/DDBJ databases">
        <authorList>
            <person name="Shen X.-R."/>
            <person name="Zhang Y.-X."/>
        </authorList>
    </citation>
    <scope>NUCLEOTIDE SEQUENCE</scope>
    <source>
        <strain evidence="5">SYP-B3998</strain>
    </source>
</reference>
<dbReference type="PROSITE" id="PS51000">
    <property type="entry name" value="HTH_DEOR_2"/>
    <property type="match status" value="1"/>
</dbReference>
<dbReference type="PROSITE" id="PS00894">
    <property type="entry name" value="HTH_DEOR_1"/>
    <property type="match status" value="1"/>
</dbReference>
<dbReference type="InterPro" id="IPR018356">
    <property type="entry name" value="Tscrpt_reg_HTH_DeoR_CS"/>
</dbReference>
<dbReference type="GO" id="GO:0003700">
    <property type="term" value="F:DNA-binding transcription factor activity"/>
    <property type="evidence" value="ECO:0007669"/>
    <property type="project" value="InterPro"/>
</dbReference>
<sequence length="261" mass="28996">MSLLAQERKDLIMQTLMREGKVKVLPMAEELGVSSETIRRDLDVLEMEGRLQRVYGGAIRSGHENGEPPFQQRRELYADAKKKIGARAAQLIQDGDTIILDVGTTMMELAKSIQGKRNLTILTNSLPIGTYLSEALNSNTFSGKVFLLGGQLNPEQQSLTGPLCEQMMKQFFVNKAFLSIGGIALSSGVTDYDLNETHISKEFAKSANEVIILADQSKIGVQAFAQIMPLEQIDMVISDQNYPKDWKHVLDEQGICWVTCE</sequence>
<dbReference type="InterPro" id="IPR001034">
    <property type="entry name" value="DeoR_HTH"/>
</dbReference>
<keyword evidence="1" id="KW-0805">Transcription regulation</keyword>
<evidence type="ECO:0000259" key="4">
    <source>
        <dbReference type="PROSITE" id="PS51000"/>
    </source>
</evidence>
<dbReference type="PANTHER" id="PTHR30363">
    <property type="entry name" value="HTH-TYPE TRANSCRIPTIONAL REGULATOR SRLR-RELATED"/>
    <property type="match status" value="1"/>
</dbReference>
<dbReference type="SMART" id="SM00420">
    <property type="entry name" value="HTH_DEOR"/>
    <property type="match status" value="1"/>
</dbReference>
<dbReference type="PRINTS" id="PR00037">
    <property type="entry name" value="HTHLACR"/>
</dbReference>
<dbReference type="Pfam" id="PF08220">
    <property type="entry name" value="HTH_DeoR"/>
    <property type="match status" value="1"/>
</dbReference>
<gene>
    <name evidence="5" type="ORF">GK047_13255</name>
</gene>
<protein>
    <submittedName>
        <fullName evidence="5">DeoR/GlpR transcriptional regulator</fullName>
    </submittedName>
</protein>
<keyword evidence="3" id="KW-0804">Transcription</keyword>
<organism evidence="5">
    <name type="scientific">Paenibacillus sp. SYP-B3998</name>
    <dbReference type="NCBI Taxonomy" id="2678564"/>
    <lineage>
        <taxon>Bacteria</taxon>
        <taxon>Bacillati</taxon>
        <taxon>Bacillota</taxon>
        <taxon>Bacilli</taxon>
        <taxon>Bacillales</taxon>
        <taxon>Paenibacillaceae</taxon>
        <taxon>Paenibacillus</taxon>
    </lineage>
</organism>
<feature type="domain" description="HTH deoR-type" evidence="4">
    <location>
        <begin position="5"/>
        <end position="60"/>
    </location>
</feature>
<dbReference type="InterPro" id="IPR014036">
    <property type="entry name" value="DeoR-like_C"/>
</dbReference>
<dbReference type="AlphaFoldDB" id="A0A6G3ZXV4"/>
<dbReference type="SUPFAM" id="SSF100950">
    <property type="entry name" value="NagB/RpiA/CoA transferase-like"/>
    <property type="match status" value="1"/>
</dbReference>
<dbReference type="Gene3D" id="3.30.750.70">
    <property type="entry name" value="4-hydroxybutyrate coenzyme like domains"/>
    <property type="match status" value="1"/>
</dbReference>
<comment type="caution">
    <text evidence="5">The sequence shown here is derived from an EMBL/GenBank/DDBJ whole genome shotgun (WGS) entry which is preliminary data.</text>
</comment>
<name>A0A6G3ZXV4_9BACL</name>
<dbReference type="GO" id="GO:0003677">
    <property type="term" value="F:DNA binding"/>
    <property type="evidence" value="ECO:0007669"/>
    <property type="project" value="UniProtKB-KW"/>
</dbReference>
<dbReference type="EMBL" id="JAAIKC010000004">
    <property type="protein sequence ID" value="NEW06972.1"/>
    <property type="molecule type" value="Genomic_DNA"/>
</dbReference>
<dbReference type="RefSeq" id="WP_163947054.1">
    <property type="nucleotide sequence ID" value="NZ_JAAIKC010000004.1"/>
</dbReference>
<dbReference type="SMART" id="SM01134">
    <property type="entry name" value="DeoRC"/>
    <property type="match status" value="1"/>
</dbReference>
<evidence type="ECO:0000256" key="3">
    <source>
        <dbReference type="ARBA" id="ARBA00023163"/>
    </source>
</evidence>
<evidence type="ECO:0000256" key="2">
    <source>
        <dbReference type="ARBA" id="ARBA00023125"/>
    </source>
</evidence>
<dbReference type="SUPFAM" id="SSF46785">
    <property type="entry name" value="Winged helix' DNA-binding domain"/>
    <property type="match status" value="1"/>
</dbReference>
<dbReference type="InterPro" id="IPR036388">
    <property type="entry name" value="WH-like_DNA-bd_sf"/>
</dbReference>
<dbReference type="InterPro" id="IPR050313">
    <property type="entry name" value="Carb_Metab_HTH_regulators"/>
</dbReference>
<evidence type="ECO:0000256" key="1">
    <source>
        <dbReference type="ARBA" id="ARBA00023015"/>
    </source>
</evidence>
<dbReference type="Gene3D" id="1.10.10.10">
    <property type="entry name" value="Winged helix-like DNA-binding domain superfamily/Winged helix DNA-binding domain"/>
    <property type="match status" value="1"/>
</dbReference>
<keyword evidence="2" id="KW-0238">DNA-binding</keyword>
<dbReference type="InterPro" id="IPR036390">
    <property type="entry name" value="WH_DNA-bd_sf"/>
</dbReference>
<proteinExistence type="predicted"/>